<dbReference type="InterPro" id="IPR034122">
    <property type="entry name" value="Retropepsin-like_bacterial"/>
</dbReference>
<protein>
    <submittedName>
        <fullName evidence="2">TIGR02281 family clan AA aspartic protease</fullName>
        <ecNumber evidence="2">3.4.23.-</ecNumber>
    </submittedName>
</protein>
<dbReference type="Gene3D" id="2.40.70.10">
    <property type="entry name" value="Acid Proteases"/>
    <property type="match status" value="1"/>
</dbReference>
<evidence type="ECO:0000313" key="3">
    <source>
        <dbReference type="Proteomes" id="UP001143307"/>
    </source>
</evidence>
<evidence type="ECO:0000256" key="1">
    <source>
        <dbReference type="SAM" id="Phobius"/>
    </source>
</evidence>
<reference evidence="2" key="1">
    <citation type="submission" date="2019-02" db="EMBL/GenBank/DDBJ databases">
        <authorList>
            <person name="Li S.-H."/>
        </authorList>
    </citation>
    <scope>NUCLEOTIDE SEQUENCE</scope>
    <source>
        <strain evidence="2">IMCC8485</strain>
    </source>
</reference>
<dbReference type="PROSITE" id="PS00141">
    <property type="entry name" value="ASP_PROTEASE"/>
    <property type="match status" value="1"/>
</dbReference>
<keyword evidence="1" id="KW-0812">Transmembrane</keyword>
<dbReference type="GO" id="GO:0008233">
    <property type="term" value="F:peptidase activity"/>
    <property type="evidence" value="ECO:0007669"/>
    <property type="project" value="UniProtKB-KW"/>
</dbReference>
<dbReference type="EC" id="3.4.23.-" evidence="2"/>
<accession>A0ABT3T085</accession>
<proteinExistence type="predicted"/>
<dbReference type="Proteomes" id="UP001143307">
    <property type="component" value="Unassembled WGS sequence"/>
</dbReference>
<keyword evidence="2" id="KW-0378">Hydrolase</keyword>
<evidence type="ECO:0000313" key="2">
    <source>
        <dbReference type="EMBL" id="MCX2975672.1"/>
    </source>
</evidence>
<dbReference type="InterPro" id="IPR001969">
    <property type="entry name" value="Aspartic_peptidase_AS"/>
</dbReference>
<dbReference type="SUPFAM" id="SSF50630">
    <property type="entry name" value="Acid proteases"/>
    <property type="match status" value="1"/>
</dbReference>
<dbReference type="InterPro" id="IPR021109">
    <property type="entry name" value="Peptidase_aspartic_dom_sf"/>
</dbReference>
<keyword evidence="1" id="KW-0472">Membrane</keyword>
<name>A0ABT3T085_9GAMM</name>
<dbReference type="InterPro" id="IPR011969">
    <property type="entry name" value="Clan_AA_Asp_peptidase_C"/>
</dbReference>
<dbReference type="CDD" id="cd05483">
    <property type="entry name" value="retropepsin_like_bacteria"/>
    <property type="match status" value="1"/>
</dbReference>
<dbReference type="NCBIfam" id="TIGR02281">
    <property type="entry name" value="clan_AA_DTGA"/>
    <property type="match status" value="1"/>
</dbReference>
<keyword evidence="2" id="KW-0645">Protease</keyword>
<keyword evidence="3" id="KW-1185">Reference proteome</keyword>
<dbReference type="EMBL" id="SHNP01000011">
    <property type="protein sequence ID" value="MCX2975672.1"/>
    <property type="molecule type" value="Genomic_DNA"/>
</dbReference>
<feature type="transmembrane region" description="Helical" evidence="1">
    <location>
        <begin position="21"/>
        <end position="40"/>
    </location>
</feature>
<dbReference type="Pfam" id="PF13975">
    <property type="entry name" value="gag-asp_proteas"/>
    <property type="match status" value="1"/>
</dbReference>
<sequence length="236" mass="25905">MVDAMKKLSQTLESSVSRARGSCFWVIRALLLLLGMHYTISTNAAPQIDLEGLMPNAAILLIDGERKMLKEGQTHKGVTLVSAYTNTATLEVDGQQMVLGLSRKVGTNYQPPAPQLVTIQRDQMLQYRTNAQINGRQLEVLVDTGANIVAMNESHARRIGLNLEQATPARVETASGMAKAWSLNLRSVNVGGIKVNNVPATVIEGEFPNYVLLGMTYLRHVKMEENQGVMTLSRTQ</sequence>
<comment type="caution">
    <text evidence="2">The sequence shown here is derived from an EMBL/GenBank/DDBJ whole genome shotgun (WGS) entry which is preliminary data.</text>
</comment>
<keyword evidence="1" id="KW-1133">Transmembrane helix</keyword>
<gene>
    <name evidence="2" type="ORF">EYC87_19020</name>
</gene>
<organism evidence="2 3">
    <name type="scientific">Candidatus Seongchinamella marina</name>
    <dbReference type="NCBI Taxonomy" id="2518990"/>
    <lineage>
        <taxon>Bacteria</taxon>
        <taxon>Pseudomonadati</taxon>
        <taxon>Pseudomonadota</taxon>
        <taxon>Gammaproteobacteria</taxon>
        <taxon>Cellvibrionales</taxon>
        <taxon>Halieaceae</taxon>
        <taxon>Seongchinamella</taxon>
    </lineage>
</organism>
<dbReference type="GO" id="GO:0006508">
    <property type="term" value="P:proteolysis"/>
    <property type="evidence" value="ECO:0007669"/>
    <property type="project" value="UniProtKB-KW"/>
</dbReference>